<dbReference type="GO" id="GO:0016810">
    <property type="term" value="F:hydrolase activity, acting on carbon-nitrogen (but not peptide) bonds"/>
    <property type="evidence" value="ECO:0007669"/>
    <property type="project" value="InterPro"/>
</dbReference>
<dbReference type="InterPro" id="IPR051781">
    <property type="entry name" value="Metallo-dep_Hydrolase"/>
</dbReference>
<comment type="caution">
    <text evidence="2">The sequence shown here is derived from an EMBL/GenBank/DDBJ whole genome shotgun (WGS) entry which is preliminary data.</text>
</comment>
<dbReference type="SUPFAM" id="SSF51556">
    <property type="entry name" value="Metallo-dependent hydrolases"/>
    <property type="match status" value="1"/>
</dbReference>
<dbReference type="PIRSF" id="PIRSF038971">
    <property type="entry name" value="PhnM"/>
    <property type="match status" value="1"/>
</dbReference>
<dbReference type="Proteomes" id="UP000233293">
    <property type="component" value="Unassembled WGS sequence"/>
</dbReference>
<reference evidence="3" key="1">
    <citation type="submission" date="2017-12" db="EMBL/GenBank/DDBJ databases">
        <title>Draft genome sequence of Telmatospirillum siberiense 26-4b1T, an acidotolerant peatland alphaproteobacterium potentially involved in sulfur cycling.</title>
        <authorList>
            <person name="Hausmann B."/>
            <person name="Pjevac P."/>
            <person name="Schreck K."/>
            <person name="Herbold C.W."/>
            <person name="Daims H."/>
            <person name="Wagner M."/>
            <person name="Pester M."/>
            <person name="Loy A."/>
        </authorList>
    </citation>
    <scope>NUCLEOTIDE SEQUENCE [LARGE SCALE GENOMIC DNA]</scope>
    <source>
        <strain evidence="3">26-4b1</strain>
    </source>
</reference>
<dbReference type="Gene3D" id="2.30.40.10">
    <property type="entry name" value="Urease, subunit C, domain 1"/>
    <property type="match status" value="2"/>
</dbReference>
<feature type="domain" description="Amidohydrolase-related" evidence="1">
    <location>
        <begin position="52"/>
        <end position="368"/>
    </location>
</feature>
<protein>
    <submittedName>
        <fullName evidence="2">Phosphonate metabolism protein PhnM</fullName>
    </submittedName>
</protein>
<dbReference type="InterPro" id="IPR006680">
    <property type="entry name" value="Amidohydro-rel"/>
</dbReference>
<dbReference type="NCBIfam" id="NF011987">
    <property type="entry name" value="PRK15446.2-3"/>
    <property type="match status" value="1"/>
</dbReference>
<dbReference type="NCBIfam" id="NF011981">
    <property type="entry name" value="PRK15446.1-2"/>
    <property type="match status" value="1"/>
</dbReference>
<dbReference type="EMBL" id="PIUM01000001">
    <property type="protein sequence ID" value="PKU26394.1"/>
    <property type="molecule type" value="Genomic_DNA"/>
</dbReference>
<dbReference type="AlphaFoldDB" id="A0A2N3Q163"/>
<proteinExistence type="predicted"/>
<dbReference type="GO" id="GO:0019700">
    <property type="term" value="P:organic phosphonate catabolic process"/>
    <property type="evidence" value="ECO:0007669"/>
    <property type="project" value="InterPro"/>
</dbReference>
<evidence type="ECO:0000313" key="2">
    <source>
        <dbReference type="EMBL" id="PKU26394.1"/>
    </source>
</evidence>
<dbReference type="NCBIfam" id="NF011984">
    <property type="entry name" value="PRK15446.1-5"/>
    <property type="match status" value="1"/>
</dbReference>
<organism evidence="2 3">
    <name type="scientific">Telmatospirillum siberiense</name>
    <dbReference type="NCBI Taxonomy" id="382514"/>
    <lineage>
        <taxon>Bacteria</taxon>
        <taxon>Pseudomonadati</taxon>
        <taxon>Pseudomonadota</taxon>
        <taxon>Alphaproteobacteria</taxon>
        <taxon>Rhodospirillales</taxon>
        <taxon>Rhodospirillaceae</taxon>
        <taxon>Telmatospirillum</taxon>
    </lineage>
</organism>
<dbReference type="PANTHER" id="PTHR43135:SF3">
    <property type="entry name" value="ALPHA-D-RIBOSE 1-METHYLPHOSPHONATE 5-TRIPHOSPHATE DIPHOSPHATASE"/>
    <property type="match status" value="1"/>
</dbReference>
<gene>
    <name evidence="2" type="ORF">CWS72_00645</name>
</gene>
<dbReference type="Gene3D" id="3.20.20.140">
    <property type="entry name" value="Metal-dependent hydrolases"/>
    <property type="match status" value="2"/>
</dbReference>
<dbReference type="InterPro" id="IPR012696">
    <property type="entry name" value="PhnM"/>
</dbReference>
<dbReference type="NCBIfam" id="TIGR02318">
    <property type="entry name" value="phosphono_phnM"/>
    <property type="match status" value="1"/>
</dbReference>
<dbReference type="InterPro" id="IPR011059">
    <property type="entry name" value="Metal-dep_hydrolase_composite"/>
</dbReference>
<sequence>MNSEIILTNARIVTETEEFPGTIQVRDGLIADIASGKSHIAGAVDCREDHLLPGLIELHTDNLEKHVTPRPKVRWNATSAVMAHDAQMAAAGITTVFDAISCGDIIDGSERLANLNAMVEGVVKAQASGHLRSEHRLHLRCEVSSANIVSLFESFADNPLVGIVSLMDHTPGQRQFVHEDKYMEYYMGKYHFTAAEMAAFTRRQRENSARYSADHRLRIAAASRDRGLTLASHDDATPDHVEEALALGIDFSEFPTTVEAARAAHAAGIRVLMGAPNVVRGGSHSGNVAAGDLAKAGVLDVLSSDYVPFSLMHAAFLLSRDGIGLDLPAAVATVSSVPAAVAGLDDRGAIAVGRRADLVRVHDTGEVPVIRTVWRGGARIA</sequence>
<dbReference type="CDD" id="cd01306">
    <property type="entry name" value="PhnM"/>
    <property type="match status" value="1"/>
</dbReference>
<evidence type="ECO:0000259" key="1">
    <source>
        <dbReference type="Pfam" id="PF01979"/>
    </source>
</evidence>
<dbReference type="NCBIfam" id="NF011990">
    <property type="entry name" value="PRK15446.2-6"/>
    <property type="match status" value="1"/>
</dbReference>
<dbReference type="InterPro" id="IPR032466">
    <property type="entry name" value="Metal_Hydrolase"/>
</dbReference>
<dbReference type="PANTHER" id="PTHR43135">
    <property type="entry name" value="ALPHA-D-RIBOSE 1-METHYLPHOSPHONATE 5-TRIPHOSPHATE DIPHOSPHATASE"/>
    <property type="match status" value="1"/>
</dbReference>
<dbReference type="SUPFAM" id="SSF51338">
    <property type="entry name" value="Composite domain of metallo-dependent hydrolases"/>
    <property type="match status" value="1"/>
</dbReference>
<dbReference type="RefSeq" id="WP_101248624.1">
    <property type="nucleotide sequence ID" value="NZ_PIUM01000001.1"/>
</dbReference>
<evidence type="ECO:0000313" key="3">
    <source>
        <dbReference type="Proteomes" id="UP000233293"/>
    </source>
</evidence>
<accession>A0A2N3Q163</accession>
<dbReference type="OrthoDB" id="9785413at2"/>
<dbReference type="NCBIfam" id="NF011983">
    <property type="entry name" value="PRK15446.1-4"/>
    <property type="match status" value="1"/>
</dbReference>
<dbReference type="Pfam" id="PF01979">
    <property type="entry name" value="Amidohydro_1"/>
    <property type="match status" value="1"/>
</dbReference>
<name>A0A2N3Q163_9PROT</name>
<keyword evidence="3" id="KW-1185">Reference proteome</keyword>